<evidence type="ECO:0000259" key="1">
    <source>
        <dbReference type="PROSITE" id="PS50878"/>
    </source>
</evidence>
<feature type="domain" description="Reverse transcriptase" evidence="1">
    <location>
        <begin position="1"/>
        <end position="325"/>
    </location>
</feature>
<dbReference type="Pfam" id="PF00078">
    <property type="entry name" value="RVT_1"/>
    <property type="match status" value="1"/>
</dbReference>
<comment type="caution">
    <text evidence="2">The sequence shown here is derived from an EMBL/GenBank/DDBJ whole genome shotgun (WGS) entry which is preliminary data.</text>
</comment>
<keyword evidence="2" id="KW-0695">RNA-directed DNA polymerase</keyword>
<dbReference type="PANTHER" id="PTHR33116:SF79">
    <property type="entry name" value="REVERSE TRANSCRIPTASE DOMAIN, ZINC FINGER, CCHC-TYPE-RELATED"/>
    <property type="match status" value="1"/>
</dbReference>
<reference evidence="2" key="2">
    <citation type="submission" date="2022-01" db="EMBL/GenBank/DDBJ databases">
        <authorList>
            <person name="Yamashiro T."/>
            <person name="Shiraishi A."/>
            <person name="Satake H."/>
            <person name="Nakayama K."/>
        </authorList>
    </citation>
    <scope>NUCLEOTIDE SEQUENCE</scope>
</reference>
<keyword evidence="3" id="KW-1185">Reference proteome</keyword>
<protein>
    <submittedName>
        <fullName evidence="2">RNA-directed DNA polymerase, eukaryota</fullName>
    </submittedName>
</protein>
<gene>
    <name evidence="2" type="ORF">Tco_0992910</name>
</gene>
<proteinExistence type="predicted"/>
<keyword evidence="2" id="KW-0808">Transferase</keyword>
<dbReference type="PROSITE" id="PS50878">
    <property type="entry name" value="RT_POL"/>
    <property type="match status" value="1"/>
</dbReference>
<dbReference type="GO" id="GO:0003964">
    <property type="term" value="F:RNA-directed DNA polymerase activity"/>
    <property type="evidence" value="ECO:0007669"/>
    <property type="project" value="UniProtKB-KW"/>
</dbReference>
<dbReference type="EMBL" id="BQNB010016967">
    <property type="protein sequence ID" value="GJT57856.1"/>
    <property type="molecule type" value="Genomic_DNA"/>
</dbReference>
<dbReference type="InterPro" id="IPR000477">
    <property type="entry name" value="RT_dom"/>
</dbReference>
<sequence>MDLNCKLHELKQMDLKDAAQKAKVNWAIKGDENSKFFHGVINKRRSQLAIRGVFVGGDWYTNPSKVKEAFYDHFAACFKQPSRFRLKLSMPFPNRLSPDQVGDLDNDISLDEIRKGVWDFNCFFDKGCFLRGGNSSFIALIPKVMDAKFVSDFRPISLIGSVYKVVTKILAIVRPQWIRGIFSYNMASILVNGSPTSEFPIFSGLKQGDPLAPFLFILVMESLHLSVSRAVNDGIFKGLHITGSTSLSHLFYADDAVFIGEWSSENLDNLLMILRCFQFASGLSINVNKSHLLGVGVPLDIVHQGASRIGCEVMRTPFKYLGVMVGDHMSRYSAWSNTIQKVRARLSKWKVKTLSIGGRLTLLKSVLGAVPIYNMSLYKAPKSVLHEMERLRNNFFNGGDSQNSKITWVAWAKVLSSKKNGGLGVSSFFALNSSSLLNGLRFSFKSRSLWHHIISAIYGSWLECHSRKTHSSWGVILREVHHLALKGFDFPSHCKILLGMVLN</sequence>
<dbReference type="PANTHER" id="PTHR33116">
    <property type="entry name" value="REVERSE TRANSCRIPTASE ZINC-BINDING DOMAIN-CONTAINING PROTEIN-RELATED-RELATED"/>
    <property type="match status" value="1"/>
</dbReference>
<evidence type="ECO:0000313" key="3">
    <source>
        <dbReference type="Proteomes" id="UP001151760"/>
    </source>
</evidence>
<name>A0ABQ5F3F9_9ASTR</name>
<evidence type="ECO:0000313" key="2">
    <source>
        <dbReference type="EMBL" id="GJT57856.1"/>
    </source>
</evidence>
<keyword evidence="2" id="KW-0548">Nucleotidyltransferase</keyword>
<accession>A0ABQ5F3F9</accession>
<dbReference type="Proteomes" id="UP001151760">
    <property type="component" value="Unassembled WGS sequence"/>
</dbReference>
<organism evidence="2 3">
    <name type="scientific">Tanacetum coccineum</name>
    <dbReference type="NCBI Taxonomy" id="301880"/>
    <lineage>
        <taxon>Eukaryota</taxon>
        <taxon>Viridiplantae</taxon>
        <taxon>Streptophyta</taxon>
        <taxon>Embryophyta</taxon>
        <taxon>Tracheophyta</taxon>
        <taxon>Spermatophyta</taxon>
        <taxon>Magnoliopsida</taxon>
        <taxon>eudicotyledons</taxon>
        <taxon>Gunneridae</taxon>
        <taxon>Pentapetalae</taxon>
        <taxon>asterids</taxon>
        <taxon>campanulids</taxon>
        <taxon>Asterales</taxon>
        <taxon>Asteraceae</taxon>
        <taxon>Asteroideae</taxon>
        <taxon>Anthemideae</taxon>
        <taxon>Anthemidinae</taxon>
        <taxon>Tanacetum</taxon>
    </lineage>
</organism>
<reference evidence="2" key="1">
    <citation type="journal article" date="2022" name="Int. J. Mol. Sci.">
        <title>Draft Genome of Tanacetum Coccineum: Genomic Comparison of Closely Related Tanacetum-Family Plants.</title>
        <authorList>
            <person name="Yamashiro T."/>
            <person name="Shiraishi A."/>
            <person name="Nakayama K."/>
            <person name="Satake H."/>
        </authorList>
    </citation>
    <scope>NUCLEOTIDE SEQUENCE</scope>
</reference>